<feature type="region of interest" description="Disordered" evidence="1">
    <location>
        <begin position="230"/>
        <end position="253"/>
    </location>
</feature>
<feature type="region of interest" description="Disordered" evidence="1">
    <location>
        <begin position="25"/>
        <end position="66"/>
    </location>
</feature>
<dbReference type="InParanoid" id="A0A674ET11"/>
<protein>
    <submittedName>
        <fullName evidence="2">Uncharacterized LOC115188880</fullName>
    </submittedName>
</protein>
<evidence type="ECO:0000256" key="1">
    <source>
        <dbReference type="SAM" id="MobiDB-lite"/>
    </source>
</evidence>
<reference evidence="2" key="2">
    <citation type="submission" date="2025-09" db="UniProtKB">
        <authorList>
            <consortium name="Ensembl"/>
        </authorList>
    </citation>
    <scope>IDENTIFICATION</scope>
</reference>
<dbReference type="AlphaFoldDB" id="A0A674ET11"/>
<dbReference type="GeneTree" id="ENSGT00980000202286"/>
<dbReference type="Ensembl" id="ENSSTUT00000118773.1">
    <property type="protein sequence ID" value="ENSSTUP00000110954.1"/>
    <property type="gene ID" value="ENSSTUG00000049187.1"/>
</dbReference>
<evidence type="ECO:0000313" key="2">
    <source>
        <dbReference type="Ensembl" id="ENSSTUP00000110954.1"/>
    </source>
</evidence>
<sequence>MATGVIRTFRLSATSSCYLPMILQHSPMDEEEEEREEEEEEEREEEEGDEEEEAFSSPAPRSSDLTNQLLRFADTISRDVMRYFGCRRDDPDACDIYGDDDDRVSTATSGRRRYYDDLVRMATGSPESVSRADSRRVAGGDGSLGPLAELFDCRIGRSRGQCRPMNKRHLPLSFWNEPIPCLPVGTLISADNTRTHHNTHSHDNVHSHPDFSDLLAYWDPNPDVTHTDLSHTPTTHTHRPHTHTDLTHIQTPI</sequence>
<proteinExistence type="predicted"/>
<evidence type="ECO:0000313" key="3">
    <source>
        <dbReference type="Proteomes" id="UP000472277"/>
    </source>
</evidence>
<dbReference type="Proteomes" id="UP000472277">
    <property type="component" value="Unassembled WGS sequence"/>
</dbReference>
<organism evidence="2 3">
    <name type="scientific">Salmo trutta</name>
    <name type="common">Brown trout</name>
    <dbReference type="NCBI Taxonomy" id="8032"/>
    <lineage>
        <taxon>Eukaryota</taxon>
        <taxon>Metazoa</taxon>
        <taxon>Chordata</taxon>
        <taxon>Craniata</taxon>
        <taxon>Vertebrata</taxon>
        <taxon>Euteleostomi</taxon>
        <taxon>Actinopterygii</taxon>
        <taxon>Neopterygii</taxon>
        <taxon>Teleostei</taxon>
        <taxon>Protacanthopterygii</taxon>
        <taxon>Salmoniformes</taxon>
        <taxon>Salmonidae</taxon>
        <taxon>Salmoninae</taxon>
        <taxon>Salmo</taxon>
    </lineage>
</organism>
<reference evidence="2" key="1">
    <citation type="submission" date="2025-08" db="UniProtKB">
        <authorList>
            <consortium name="Ensembl"/>
        </authorList>
    </citation>
    <scope>IDENTIFICATION</scope>
</reference>
<gene>
    <name evidence="2" type="primary">LOC115188880</name>
</gene>
<keyword evidence="3" id="KW-1185">Reference proteome</keyword>
<name>A0A674ET11_SALTR</name>
<dbReference type="Pfam" id="PF15238">
    <property type="entry name" value="TEADIR3"/>
    <property type="match status" value="1"/>
</dbReference>
<accession>A0A674ET11</accession>
<dbReference type="InterPro" id="IPR053819">
    <property type="entry name" value="TEADIR3_omega_loop"/>
</dbReference>
<feature type="compositionally biased region" description="Acidic residues" evidence="1">
    <location>
        <begin position="29"/>
        <end position="54"/>
    </location>
</feature>
<dbReference type="OMA" id="SWSTEAC"/>